<gene>
    <name evidence="1" type="ORF">S03H2_02271</name>
</gene>
<accession>X1DVZ7</accession>
<reference evidence="1" key="1">
    <citation type="journal article" date="2014" name="Front. Microbiol.">
        <title>High frequency of phylogenetically diverse reductive dehalogenase-homologous genes in deep subseafloor sedimentary metagenomes.</title>
        <authorList>
            <person name="Kawai M."/>
            <person name="Futagami T."/>
            <person name="Toyoda A."/>
            <person name="Takaki Y."/>
            <person name="Nishi S."/>
            <person name="Hori S."/>
            <person name="Arai W."/>
            <person name="Tsubouchi T."/>
            <person name="Morono Y."/>
            <person name="Uchiyama I."/>
            <person name="Ito T."/>
            <person name="Fujiyama A."/>
            <person name="Inagaki F."/>
            <person name="Takami H."/>
        </authorList>
    </citation>
    <scope>NUCLEOTIDE SEQUENCE</scope>
    <source>
        <strain evidence="1">Expedition CK06-06</strain>
    </source>
</reference>
<sequence>MSAEAKIRTELKYCACCKGQTLHQVVNNKTDGKGTGRDLRCTVCGSARLGEIQGFDAALM</sequence>
<organism evidence="1">
    <name type="scientific">marine sediment metagenome</name>
    <dbReference type="NCBI Taxonomy" id="412755"/>
    <lineage>
        <taxon>unclassified sequences</taxon>
        <taxon>metagenomes</taxon>
        <taxon>ecological metagenomes</taxon>
    </lineage>
</organism>
<protein>
    <submittedName>
        <fullName evidence="1">Uncharacterized protein</fullName>
    </submittedName>
</protein>
<evidence type="ECO:0000313" key="1">
    <source>
        <dbReference type="EMBL" id="GAH24412.1"/>
    </source>
</evidence>
<dbReference type="EMBL" id="BARU01000743">
    <property type="protein sequence ID" value="GAH24412.1"/>
    <property type="molecule type" value="Genomic_DNA"/>
</dbReference>
<dbReference type="AlphaFoldDB" id="X1DVZ7"/>
<proteinExistence type="predicted"/>
<comment type="caution">
    <text evidence="1">The sequence shown here is derived from an EMBL/GenBank/DDBJ whole genome shotgun (WGS) entry which is preliminary data.</text>
</comment>
<name>X1DVZ7_9ZZZZ</name>